<gene>
    <name evidence="2" type="ORF">TRAPUB_11473</name>
</gene>
<sequence>MPTLLETDVHIEHLHTSVRETPVPRYHASLDFADVRTTSLAADVHPTHTDTAPSHRRSTDDTPPHHEGETTADERMMVLPWPLGERLLALLTNRPAQRPMDGSVSGSEPLPPYEEHDARRA</sequence>
<feature type="region of interest" description="Disordered" evidence="1">
    <location>
        <begin position="92"/>
        <end position="121"/>
    </location>
</feature>
<dbReference type="OrthoDB" id="2758852at2759"/>
<reference evidence="2 3" key="1">
    <citation type="submission" date="2016-10" db="EMBL/GenBank/DDBJ databases">
        <title>Genome sequence of the basidiomycete white-rot fungus Trametes pubescens.</title>
        <authorList>
            <person name="Makela M.R."/>
            <person name="Granchi Z."/>
            <person name="Peng M."/>
            <person name="De Vries R.P."/>
            <person name="Grigoriev I."/>
            <person name="Riley R."/>
            <person name="Hilden K."/>
        </authorList>
    </citation>
    <scope>NUCLEOTIDE SEQUENCE [LARGE SCALE GENOMIC DNA]</scope>
    <source>
        <strain evidence="2 3">FBCC735</strain>
    </source>
</reference>
<protein>
    <submittedName>
        <fullName evidence="2">Uncharacterized protein</fullName>
    </submittedName>
</protein>
<organism evidence="2 3">
    <name type="scientific">Trametes pubescens</name>
    <name type="common">White-rot fungus</name>
    <dbReference type="NCBI Taxonomy" id="154538"/>
    <lineage>
        <taxon>Eukaryota</taxon>
        <taxon>Fungi</taxon>
        <taxon>Dikarya</taxon>
        <taxon>Basidiomycota</taxon>
        <taxon>Agaricomycotina</taxon>
        <taxon>Agaricomycetes</taxon>
        <taxon>Polyporales</taxon>
        <taxon>Polyporaceae</taxon>
        <taxon>Trametes</taxon>
    </lineage>
</organism>
<accession>A0A1M2VWM3</accession>
<dbReference type="EMBL" id="MNAD01000546">
    <property type="protein sequence ID" value="OJT11978.1"/>
    <property type="molecule type" value="Genomic_DNA"/>
</dbReference>
<evidence type="ECO:0000313" key="3">
    <source>
        <dbReference type="Proteomes" id="UP000184267"/>
    </source>
</evidence>
<feature type="compositionally biased region" description="Basic and acidic residues" evidence="1">
    <location>
        <begin position="57"/>
        <end position="76"/>
    </location>
</feature>
<evidence type="ECO:0000313" key="2">
    <source>
        <dbReference type="EMBL" id="OJT11978.1"/>
    </source>
</evidence>
<dbReference type="OMA" id="MVLPWPL"/>
<proteinExistence type="predicted"/>
<feature type="region of interest" description="Disordered" evidence="1">
    <location>
        <begin position="41"/>
        <end position="77"/>
    </location>
</feature>
<name>A0A1M2VWM3_TRAPU</name>
<keyword evidence="3" id="KW-1185">Reference proteome</keyword>
<comment type="caution">
    <text evidence="2">The sequence shown here is derived from an EMBL/GenBank/DDBJ whole genome shotgun (WGS) entry which is preliminary data.</text>
</comment>
<dbReference type="Proteomes" id="UP000184267">
    <property type="component" value="Unassembled WGS sequence"/>
</dbReference>
<dbReference type="AlphaFoldDB" id="A0A1M2VWM3"/>
<evidence type="ECO:0000256" key="1">
    <source>
        <dbReference type="SAM" id="MobiDB-lite"/>
    </source>
</evidence>